<dbReference type="Pfam" id="PF00930">
    <property type="entry name" value="DPPIV_N"/>
    <property type="match status" value="1"/>
</dbReference>
<sequence length="825" mass="91705">MPHNALRYRSPFALISLLLAIGVASTCAAHAPAVDSAPPPAPCAGDRERLCISRIFHGSDFNLETKSLQWDETDDVLWWKRSTSQGHPEIVRLSVPDVDETITVSSDQFQLPSGERISVSDFQWSADHRYLLVFTNTVKVWRANTRGDYWLLDMLSKSWRKLGGESASDQSLMFATFSPKGDAVAYVRDRNLYCEETATGTIHTVAASDNPQLINGTFDWVYEEELSLRRGFQFSPDGSKIAFWQLDETDVPVHSLIDNTSQRYPSLKRFAYPKVGQTNAAARIGVFDFDTQSTTWMKTEGDPRNHYLAALQWLPKDVPGANERLLIQQLTRHQNENRLWIADVSTGNSIVLLNETSPGWVLHQPKLYPLPPRSGSAAAPQQTSNNTATNLSPRSTIDFAWLSERTEWQHLYRLSIDASYLSGPITARGALDKNGCQQGVSLTPITTGLWDVISLDAVDPTSGRCYFTASPSNAATRGLYTCDALASAPIAKPQRVSSDQNGTFAYEISDSTDFALETWSDFSTPPVQRLVRLDKREVIKTLVDNAAVKQALDELKPVDHQFISLTIDDNTSLDAWFMQPVPKADSNNSPVAGKSIPLIVHVYGEPAGQTVRDVFGGQNYLWHRYLTQLGFAVVSIDNRGTASPRGRAFRQSIYGKIGVLTPADQAAGVRRLLERFPQLDPERVGVWGWSGGGSTTLNSMFRHSDLFAAGIAIAPVPDQFDYDTIYQERYMGLVEDDRQRFVDGSPITHAEGLADPLLIVHGTGDDNVHYGSTERLINRLVAAGKQFRLMAYPNRSHSISEGEGTAMHMRQMMTNFFIEHLQPAK</sequence>
<dbReference type="InterPro" id="IPR050278">
    <property type="entry name" value="Serine_Prot_S9B/DPPIV"/>
</dbReference>
<dbReference type="Pfam" id="PF00326">
    <property type="entry name" value="Peptidase_S9"/>
    <property type="match status" value="1"/>
</dbReference>
<proteinExistence type="predicted"/>
<dbReference type="PANTHER" id="PTHR11731:SF193">
    <property type="entry name" value="DIPEPTIDYL PEPTIDASE 9"/>
    <property type="match status" value="1"/>
</dbReference>
<feature type="domain" description="Peptidase S9 prolyl oligopeptidase catalytic" evidence="2">
    <location>
        <begin position="625"/>
        <end position="822"/>
    </location>
</feature>
<dbReference type="SUPFAM" id="SSF53474">
    <property type="entry name" value="alpha/beta-Hydrolases"/>
    <property type="match status" value="1"/>
</dbReference>
<feature type="chain" id="PRO_5045720313" evidence="1">
    <location>
        <begin position="29"/>
        <end position="825"/>
    </location>
</feature>
<keyword evidence="1" id="KW-0732">Signal</keyword>
<gene>
    <name evidence="4" type="ORF">NB063_22120</name>
</gene>
<dbReference type="SUPFAM" id="SSF82171">
    <property type="entry name" value="DPP6 N-terminal domain-like"/>
    <property type="match status" value="1"/>
</dbReference>
<dbReference type="Proteomes" id="UP001202961">
    <property type="component" value="Unassembled WGS sequence"/>
</dbReference>
<reference evidence="4 5" key="1">
    <citation type="journal article" date="2022" name="Syst. Appl. Microbiol.">
        <title>Rhodopirellula aestuarii sp. nov., a novel member of the genus Rhodopirellula isolated from brackish sediments collected in the Tagus River estuary, Portugal.</title>
        <authorList>
            <person name="Vitorino I.R."/>
            <person name="Klimek D."/>
            <person name="Calusinska M."/>
            <person name="Lobo-da-Cunha A."/>
            <person name="Vasconcelos V."/>
            <person name="Lage O.M."/>
        </authorList>
    </citation>
    <scope>NUCLEOTIDE SEQUENCE [LARGE SCALE GENOMIC DNA]</scope>
    <source>
        <strain evidence="4 5">ICT_H3.1</strain>
    </source>
</reference>
<dbReference type="Gene3D" id="3.40.50.1820">
    <property type="entry name" value="alpha/beta hydrolase"/>
    <property type="match status" value="1"/>
</dbReference>
<dbReference type="InterPro" id="IPR029058">
    <property type="entry name" value="AB_hydrolase_fold"/>
</dbReference>
<dbReference type="InterPro" id="IPR001375">
    <property type="entry name" value="Peptidase_S9_cat"/>
</dbReference>
<dbReference type="EMBL" id="JAMQBK010000060">
    <property type="protein sequence ID" value="MCM2373319.1"/>
    <property type="molecule type" value="Genomic_DNA"/>
</dbReference>
<evidence type="ECO:0000259" key="2">
    <source>
        <dbReference type="Pfam" id="PF00326"/>
    </source>
</evidence>
<dbReference type="PANTHER" id="PTHR11731">
    <property type="entry name" value="PROTEASE FAMILY S9B,C DIPEPTIDYL-PEPTIDASE IV-RELATED"/>
    <property type="match status" value="1"/>
</dbReference>
<dbReference type="Gene3D" id="2.140.10.30">
    <property type="entry name" value="Dipeptidylpeptidase IV, N-terminal domain"/>
    <property type="match status" value="1"/>
</dbReference>
<evidence type="ECO:0000256" key="1">
    <source>
        <dbReference type="SAM" id="SignalP"/>
    </source>
</evidence>
<name>A0ABT0U8S8_9BACT</name>
<dbReference type="InterPro" id="IPR002469">
    <property type="entry name" value="Peptidase_S9B_N"/>
</dbReference>
<comment type="caution">
    <text evidence="4">The sequence shown here is derived from an EMBL/GenBank/DDBJ whole genome shotgun (WGS) entry which is preliminary data.</text>
</comment>
<evidence type="ECO:0000313" key="5">
    <source>
        <dbReference type="Proteomes" id="UP001202961"/>
    </source>
</evidence>
<protein>
    <submittedName>
        <fullName evidence="4">DPP IV N-terminal domain-containing protein</fullName>
    </submittedName>
</protein>
<evidence type="ECO:0000313" key="4">
    <source>
        <dbReference type="EMBL" id="MCM2373319.1"/>
    </source>
</evidence>
<feature type="signal peptide" evidence="1">
    <location>
        <begin position="1"/>
        <end position="28"/>
    </location>
</feature>
<accession>A0ABT0U8S8</accession>
<feature type="domain" description="Dipeptidylpeptidase IV N-terminal" evidence="3">
    <location>
        <begin position="125"/>
        <end position="526"/>
    </location>
</feature>
<dbReference type="RefSeq" id="WP_250931055.1">
    <property type="nucleotide sequence ID" value="NZ_JAMQBK010000060.1"/>
</dbReference>
<evidence type="ECO:0000259" key="3">
    <source>
        <dbReference type="Pfam" id="PF00930"/>
    </source>
</evidence>
<organism evidence="4 5">
    <name type="scientific">Aporhodopirellula aestuarii</name>
    <dbReference type="NCBI Taxonomy" id="2950107"/>
    <lineage>
        <taxon>Bacteria</taxon>
        <taxon>Pseudomonadati</taxon>
        <taxon>Planctomycetota</taxon>
        <taxon>Planctomycetia</taxon>
        <taxon>Pirellulales</taxon>
        <taxon>Pirellulaceae</taxon>
        <taxon>Aporhodopirellula</taxon>
    </lineage>
</organism>
<keyword evidence="5" id="KW-1185">Reference proteome</keyword>